<dbReference type="OrthoDB" id="8561436at2"/>
<organism evidence="1 2">
    <name type="scientific">Motilibacter rhizosphaerae</name>
    <dbReference type="NCBI Taxonomy" id="598652"/>
    <lineage>
        <taxon>Bacteria</taxon>
        <taxon>Bacillati</taxon>
        <taxon>Actinomycetota</taxon>
        <taxon>Actinomycetes</taxon>
        <taxon>Motilibacterales</taxon>
        <taxon>Motilibacteraceae</taxon>
        <taxon>Motilibacter</taxon>
    </lineage>
</organism>
<gene>
    <name evidence="1" type="ORF">EV189_0523</name>
</gene>
<comment type="caution">
    <text evidence="1">The sequence shown here is derived from an EMBL/GenBank/DDBJ whole genome shotgun (WGS) entry which is preliminary data.</text>
</comment>
<sequence length="306" mass="34055">MTHVRLVVVFNHKFEANLPKLDEILGERFPDRCYVMPFYDGDRDDVIGVYESSYAFQGYLTQARDRIASPTATHYVVMADDMVLNPRFDATNLPDELGLGSGTAWIKGLAPLSDQSPLWMHLRRAVEPFTTETGTEWRRELPEPEEAARLLARHGIVPGAHDPRRLVAAAREVPARRLLRESSVRWSVRYLARGARPLPYPLAVGYSDFMVVPAEVWPRFCHLAGVLAAMGVFVEAGAPTALALAAPGIATEQTSGWHGLEVWGVDGPQEVQRAHDGLFSNLLASFAPRQVYVHPVKLSMWEGPFS</sequence>
<dbReference type="AlphaFoldDB" id="A0A4Q7NVJ4"/>
<name>A0A4Q7NVJ4_9ACTN</name>
<dbReference type="RefSeq" id="WP_130491372.1">
    <property type="nucleotide sequence ID" value="NZ_SGXD01000001.1"/>
</dbReference>
<protein>
    <submittedName>
        <fullName evidence="1">Uncharacterized protein</fullName>
    </submittedName>
</protein>
<dbReference type="Proteomes" id="UP000293638">
    <property type="component" value="Unassembled WGS sequence"/>
</dbReference>
<proteinExistence type="predicted"/>
<evidence type="ECO:0000313" key="1">
    <source>
        <dbReference type="EMBL" id="RZS91286.1"/>
    </source>
</evidence>
<accession>A0A4Q7NVJ4</accession>
<evidence type="ECO:0000313" key="2">
    <source>
        <dbReference type="Proteomes" id="UP000293638"/>
    </source>
</evidence>
<reference evidence="1 2" key="1">
    <citation type="submission" date="2019-02" db="EMBL/GenBank/DDBJ databases">
        <title>Genomic Encyclopedia of Type Strains, Phase IV (KMG-IV): sequencing the most valuable type-strain genomes for metagenomic binning, comparative biology and taxonomic classification.</title>
        <authorList>
            <person name="Goeker M."/>
        </authorList>
    </citation>
    <scope>NUCLEOTIDE SEQUENCE [LARGE SCALE GENOMIC DNA]</scope>
    <source>
        <strain evidence="1 2">DSM 45622</strain>
    </source>
</reference>
<keyword evidence="2" id="KW-1185">Reference proteome</keyword>
<dbReference type="EMBL" id="SGXD01000001">
    <property type="protein sequence ID" value="RZS91286.1"/>
    <property type="molecule type" value="Genomic_DNA"/>
</dbReference>